<dbReference type="InterPro" id="IPR008271">
    <property type="entry name" value="Ser/Thr_kinase_AS"/>
</dbReference>
<evidence type="ECO:0000256" key="5">
    <source>
        <dbReference type="ARBA" id="ARBA00022777"/>
    </source>
</evidence>
<evidence type="ECO:0000256" key="4">
    <source>
        <dbReference type="ARBA" id="ARBA00022741"/>
    </source>
</evidence>
<protein>
    <recommendedName>
        <fullName evidence="1">non-specific serine/threonine protein kinase</fullName>
        <ecNumber evidence="1">2.7.11.1</ecNumber>
    </recommendedName>
</protein>
<dbReference type="SUPFAM" id="SSF56112">
    <property type="entry name" value="Protein kinase-like (PK-like)"/>
    <property type="match status" value="1"/>
</dbReference>
<gene>
    <name evidence="10" type="ORF">MTR67_011329</name>
</gene>
<keyword evidence="5" id="KW-0418">Kinase</keyword>
<evidence type="ECO:0000256" key="1">
    <source>
        <dbReference type="ARBA" id="ARBA00012513"/>
    </source>
</evidence>
<evidence type="ECO:0000256" key="3">
    <source>
        <dbReference type="ARBA" id="ARBA00022679"/>
    </source>
</evidence>
<dbReference type="PROSITE" id="PS50011">
    <property type="entry name" value="PROTEIN_KINASE_DOM"/>
    <property type="match status" value="1"/>
</dbReference>
<reference evidence="10" key="1">
    <citation type="submission" date="2023-08" db="EMBL/GenBank/DDBJ databases">
        <title>A de novo genome assembly of Solanum verrucosum Schlechtendal, a Mexican diploid species geographically isolated from the other diploid A-genome species in potato relatives.</title>
        <authorList>
            <person name="Hosaka K."/>
        </authorList>
    </citation>
    <scope>NUCLEOTIDE SEQUENCE</scope>
    <source>
        <tissue evidence="10">Young leaves</tissue>
    </source>
</reference>
<dbReference type="PROSITE" id="PS00108">
    <property type="entry name" value="PROTEIN_KINASE_ST"/>
    <property type="match status" value="1"/>
</dbReference>
<comment type="catalytic activity">
    <reaction evidence="8">
        <text>L-seryl-[protein] + ATP = O-phospho-L-seryl-[protein] + ADP + H(+)</text>
        <dbReference type="Rhea" id="RHEA:17989"/>
        <dbReference type="Rhea" id="RHEA-COMP:9863"/>
        <dbReference type="Rhea" id="RHEA-COMP:11604"/>
        <dbReference type="ChEBI" id="CHEBI:15378"/>
        <dbReference type="ChEBI" id="CHEBI:29999"/>
        <dbReference type="ChEBI" id="CHEBI:30616"/>
        <dbReference type="ChEBI" id="CHEBI:83421"/>
        <dbReference type="ChEBI" id="CHEBI:456216"/>
        <dbReference type="EC" id="2.7.11.1"/>
    </reaction>
</comment>
<evidence type="ECO:0000313" key="10">
    <source>
        <dbReference type="EMBL" id="WMV17944.1"/>
    </source>
</evidence>
<dbReference type="GO" id="GO:0004674">
    <property type="term" value="F:protein serine/threonine kinase activity"/>
    <property type="evidence" value="ECO:0007669"/>
    <property type="project" value="UniProtKB-KW"/>
</dbReference>
<evidence type="ECO:0000256" key="8">
    <source>
        <dbReference type="ARBA" id="ARBA00048679"/>
    </source>
</evidence>
<evidence type="ECO:0000256" key="2">
    <source>
        <dbReference type="ARBA" id="ARBA00022527"/>
    </source>
</evidence>
<dbReference type="SMART" id="SM00220">
    <property type="entry name" value="S_TKc"/>
    <property type="match status" value="1"/>
</dbReference>
<dbReference type="Pfam" id="PF00069">
    <property type="entry name" value="Pkinase"/>
    <property type="match status" value="1"/>
</dbReference>
<dbReference type="Gene3D" id="3.30.200.20">
    <property type="entry name" value="Phosphorylase Kinase, domain 1"/>
    <property type="match status" value="1"/>
</dbReference>
<evidence type="ECO:0000256" key="7">
    <source>
        <dbReference type="ARBA" id="ARBA00047899"/>
    </source>
</evidence>
<dbReference type="AlphaFoldDB" id="A0AAF0QDI8"/>
<comment type="catalytic activity">
    <reaction evidence="7">
        <text>L-threonyl-[protein] + ATP = O-phospho-L-threonyl-[protein] + ADP + H(+)</text>
        <dbReference type="Rhea" id="RHEA:46608"/>
        <dbReference type="Rhea" id="RHEA-COMP:11060"/>
        <dbReference type="Rhea" id="RHEA-COMP:11605"/>
        <dbReference type="ChEBI" id="CHEBI:15378"/>
        <dbReference type="ChEBI" id="CHEBI:30013"/>
        <dbReference type="ChEBI" id="CHEBI:30616"/>
        <dbReference type="ChEBI" id="CHEBI:61977"/>
        <dbReference type="ChEBI" id="CHEBI:456216"/>
        <dbReference type="EC" id="2.7.11.1"/>
    </reaction>
</comment>
<keyword evidence="4" id="KW-0547">Nucleotide-binding</keyword>
<evidence type="ECO:0000256" key="6">
    <source>
        <dbReference type="ARBA" id="ARBA00022840"/>
    </source>
</evidence>
<evidence type="ECO:0000259" key="9">
    <source>
        <dbReference type="PROSITE" id="PS50011"/>
    </source>
</evidence>
<dbReference type="PANTHER" id="PTHR27002">
    <property type="entry name" value="RECEPTOR-LIKE SERINE/THREONINE-PROTEIN KINASE SD1-8"/>
    <property type="match status" value="1"/>
</dbReference>
<sequence>METGSESSDYLWEEQALLNDSSELHLLDFSKLAVATDNFNGAGGFGPVYKGKLEDGQVIAVKQLSSFSGLGIEQFKNELLLISKGISSECWPIAFTGKRSYWFMSTWLTDTLLFNPKKSHQLPWPKHFYMMIHGIARGLLYLHRDSCLRVIHRDLKASNVLLDGDMNPKISEFRLARTFQVTQELANTHRIVGTFGYMSPEYAMGGLFSEKSDVCSFGV</sequence>
<name>A0AAF0QDI8_SOLVR</name>
<dbReference type="GO" id="GO:0005886">
    <property type="term" value="C:plasma membrane"/>
    <property type="evidence" value="ECO:0007669"/>
    <property type="project" value="TreeGrafter"/>
</dbReference>
<dbReference type="PANTHER" id="PTHR27002:SF422">
    <property type="entry name" value="RECEPTOR-LIKE SERINE_THREONINE-PROTEIN KINASE"/>
    <property type="match status" value="1"/>
</dbReference>
<dbReference type="Gene3D" id="1.10.510.10">
    <property type="entry name" value="Transferase(Phosphotransferase) domain 1"/>
    <property type="match status" value="1"/>
</dbReference>
<organism evidence="10 11">
    <name type="scientific">Solanum verrucosum</name>
    <dbReference type="NCBI Taxonomy" id="315347"/>
    <lineage>
        <taxon>Eukaryota</taxon>
        <taxon>Viridiplantae</taxon>
        <taxon>Streptophyta</taxon>
        <taxon>Embryophyta</taxon>
        <taxon>Tracheophyta</taxon>
        <taxon>Spermatophyta</taxon>
        <taxon>Magnoliopsida</taxon>
        <taxon>eudicotyledons</taxon>
        <taxon>Gunneridae</taxon>
        <taxon>Pentapetalae</taxon>
        <taxon>asterids</taxon>
        <taxon>lamiids</taxon>
        <taxon>Solanales</taxon>
        <taxon>Solanaceae</taxon>
        <taxon>Solanoideae</taxon>
        <taxon>Solaneae</taxon>
        <taxon>Solanum</taxon>
    </lineage>
</organism>
<dbReference type="InterPro" id="IPR000719">
    <property type="entry name" value="Prot_kinase_dom"/>
</dbReference>
<keyword evidence="11" id="KW-1185">Reference proteome</keyword>
<proteinExistence type="predicted"/>
<dbReference type="FunFam" id="1.10.510.10:FF:001023">
    <property type="entry name" value="Os07g0541700 protein"/>
    <property type="match status" value="1"/>
</dbReference>
<keyword evidence="6" id="KW-0067">ATP-binding</keyword>
<evidence type="ECO:0000313" key="11">
    <source>
        <dbReference type="Proteomes" id="UP001234989"/>
    </source>
</evidence>
<keyword evidence="3" id="KW-0808">Transferase</keyword>
<dbReference type="EC" id="2.7.11.1" evidence="1"/>
<feature type="domain" description="Protein kinase" evidence="9">
    <location>
        <begin position="34"/>
        <end position="219"/>
    </location>
</feature>
<dbReference type="GO" id="GO:0005524">
    <property type="term" value="F:ATP binding"/>
    <property type="evidence" value="ECO:0007669"/>
    <property type="project" value="UniProtKB-KW"/>
</dbReference>
<dbReference type="InterPro" id="IPR011009">
    <property type="entry name" value="Kinase-like_dom_sf"/>
</dbReference>
<dbReference type="EMBL" id="CP133614">
    <property type="protein sequence ID" value="WMV17944.1"/>
    <property type="molecule type" value="Genomic_DNA"/>
</dbReference>
<keyword evidence="2" id="KW-0723">Serine/threonine-protein kinase</keyword>
<accession>A0AAF0QDI8</accession>
<dbReference type="Proteomes" id="UP001234989">
    <property type="component" value="Chromosome 3"/>
</dbReference>